<protein>
    <submittedName>
        <fullName evidence="2">ABC transporter substrate-binding protein</fullName>
    </submittedName>
</protein>
<dbReference type="Gene3D" id="2.60.40.4070">
    <property type="match status" value="1"/>
</dbReference>
<sequence length="783" mass="87713">MFKKLIVIIICLLPLMQFGQDYSALWEGHFSFFNIKKVTQSTTKIYGASENAIFSLDVNSNEIEQITTINGLSGETISTIYYSETYQLLVVGYENGLIEIVFDNDTNVLTIVDIIDKPTIPPTQKRINHFNAFGNLIYISTNYGISVFNLERLEFGDTYFIGNAGSQLVINQTTIYQDYIYASTSNSGIRRAPVSSTNLVDFNNWELVTTGNFLSIEAQNDNLYAIRTNRRIYKVVDKTLTELFLFPDVPLDVKSVTDNLIVTTKNNVFVYDTNFNLVSKVDKDPNFVTDYTSSTILNEQLYIGTKIFGVLKTSLLSPITFEEIHPDGPLLNTPFRIQTDARGLWVTFGEYDEFYNPYTGGGPHRRGISHLINNAWQNTPYEDVLGARSLNYISINPLDNKQVFISSFFNGMLEINDEIPTFLYNQTNSGLESLVLPNNPNYIDVRVGASTFDSNGLLWITSGLIVNQLKSFNPSNKQWKSYTLDAIIPDAFDNNGFADIVIDNNQTKWVAAGYDYGVIGFNESNGNTVIKAVFSEDQNMPSTTVSALALDKRNQLWIGTVKGLRVLYNTSNIFDDDLSVDEIIISEDGIAKELLFQQYISDIKVDGSNNKWIGTTDSGLFYFSSDGQKTIYHFTTDNSPLPSNSIRDISINENNGTVYIATTRGLVSFQSGGSGPLETLDSVFAYPNPVRPKFNIVDDKIKIKNISENINIKITDIEGNLVAEAQSRTNQRYSGYNLEIDGGTAYWNGKNMANNVVASGVYLVMLSDLDSFETKVLKIMVVR</sequence>
<dbReference type="PATRIC" id="fig|1454006.5.peg.551"/>
<evidence type="ECO:0000313" key="2">
    <source>
        <dbReference type="EMBL" id="AJR02753.1"/>
    </source>
</evidence>
<dbReference type="Pfam" id="PF21544">
    <property type="entry name" value="PorZ_N_b_propeller"/>
    <property type="match status" value="1"/>
</dbReference>
<dbReference type="STRING" id="1454006.AW14_02880"/>
<keyword evidence="3" id="KW-1185">Reference proteome</keyword>
<dbReference type="EMBL" id="CP007202">
    <property type="protein sequence ID" value="AJR02753.1"/>
    <property type="molecule type" value="Genomic_DNA"/>
</dbReference>
<accession>A0A0C5W6K4</accession>
<proteinExistence type="predicted"/>
<feature type="domain" description="PorZ N-terminal beta-propeller" evidence="1">
    <location>
        <begin position="45"/>
        <end position="206"/>
    </location>
</feature>
<dbReference type="Pfam" id="PF07494">
    <property type="entry name" value="Reg_prop"/>
    <property type="match status" value="1"/>
</dbReference>
<organism evidence="2 3">
    <name type="scientific">Siansivirga zeaxanthinifaciens CC-SAMT-1</name>
    <dbReference type="NCBI Taxonomy" id="1454006"/>
    <lineage>
        <taxon>Bacteria</taxon>
        <taxon>Pseudomonadati</taxon>
        <taxon>Bacteroidota</taxon>
        <taxon>Flavobacteriia</taxon>
        <taxon>Flavobacteriales</taxon>
        <taxon>Flavobacteriaceae</taxon>
        <taxon>Siansivirga</taxon>
    </lineage>
</organism>
<dbReference type="InterPro" id="IPR011110">
    <property type="entry name" value="Reg_prop"/>
</dbReference>
<reference evidence="2 3" key="1">
    <citation type="submission" date="2014-02" db="EMBL/GenBank/DDBJ databases">
        <authorList>
            <person name="Young C.-C."/>
            <person name="Hameed A."/>
            <person name="Huang H.-C."/>
            <person name="Shahina M."/>
        </authorList>
    </citation>
    <scope>NUCLEOTIDE SEQUENCE [LARGE SCALE GENOMIC DNA]</scope>
    <source>
        <strain evidence="2 3">CC-SAMT-1</strain>
    </source>
</reference>
<dbReference type="KEGG" id="sze:AW14_02880"/>
<dbReference type="HOGENOM" id="CLU_018865_0_0_10"/>
<dbReference type="Proteomes" id="UP000032229">
    <property type="component" value="Chromosome"/>
</dbReference>
<dbReference type="SUPFAM" id="SSF101898">
    <property type="entry name" value="NHL repeat"/>
    <property type="match status" value="1"/>
</dbReference>
<dbReference type="Gene3D" id="2.130.10.10">
    <property type="entry name" value="YVTN repeat-like/Quinoprotein amine dehydrogenase"/>
    <property type="match status" value="2"/>
</dbReference>
<name>A0A0C5W6K4_9FLAO</name>
<dbReference type="RefSeq" id="WP_044637432.1">
    <property type="nucleotide sequence ID" value="NZ_CP007202.1"/>
</dbReference>
<dbReference type="AlphaFoldDB" id="A0A0C5W6K4"/>
<dbReference type="InterPro" id="IPR048954">
    <property type="entry name" value="PorZ_N"/>
</dbReference>
<dbReference type="InterPro" id="IPR015943">
    <property type="entry name" value="WD40/YVTN_repeat-like_dom_sf"/>
</dbReference>
<dbReference type="OrthoDB" id="9807410at2"/>
<dbReference type="SUPFAM" id="SSF50969">
    <property type="entry name" value="YVTN repeat-like/Quinoprotein amine dehydrogenase"/>
    <property type="match status" value="1"/>
</dbReference>
<gene>
    <name evidence="2" type="ORF">AW14_02880</name>
</gene>
<evidence type="ECO:0000259" key="1">
    <source>
        <dbReference type="Pfam" id="PF21544"/>
    </source>
</evidence>
<dbReference type="InterPro" id="IPR011044">
    <property type="entry name" value="Quino_amine_DH_bsu"/>
</dbReference>
<evidence type="ECO:0000313" key="3">
    <source>
        <dbReference type="Proteomes" id="UP000032229"/>
    </source>
</evidence>